<accession>A0A3N1NMW6</accession>
<keyword evidence="1" id="KW-1133">Transmembrane helix</keyword>
<dbReference type="OrthoDB" id="9770043at2"/>
<feature type="transmembrane region" description="Helical" evidence="1">
    <location>
        <begin position="90"/>
        <end position="108"/>
    </location>
</feature>
<dbReference type="PANTHER" id="PTHR19328">
    <property type="entry name" value="HEDGEHOG-INTERACTING PROTEIN"/>
    <property type="match status" value="1"/>
</dbReference>
<dbReference type="Gene3D" id="2.120.10.30">
    <property type="entry name" value="TolB, C-terminal domain"/>
    <property type="match status" value="1"/>
</dbReference>
<keyword evidence="1" id="KW-0812">Transmembrane</keyword>
<protein>
    <submittedName>
        <fullName evidence="3">Glucose/arabinose dehydrogenase</fullName>
    </submittedName>
</protein>
<evidence type="ECO:0000256" key="1">
    <source>
        <dbReference type="SAM" id="Phobius"/>
    </source>
</evidence>
<proteinExistence type="predicted"/>
<dbReference type="Pfam" id="PF07995">
    <property type="entry name" value="GSDH"/>
    <property type="match status" value="1"/>
</dbReference>
<reference evidence="3 4" key="1">
    <citation type="submission" date="2018-11" db="EMBL/GenBank/DDBJ databases">
        <title>Genomic Encyclopedia of Type Strains, Phase IV (KMG-IV): sequencing the most valuable type-strain genomes for metagenomic binning, comparative biology and taxonomic classification.</title>
        <authorList>
            <person name="Goeker M."/>
        </authorList>
    </citation>
    <scope>NUCLEOTIDE SEQUENCE [LARGE SCALE GENOMIC DNA]</scope>
    <source>
        <strain evidence="3 4">DSM 16974</strain>
    </source>
</reference>
<gene>
    <name evidence="3" type="ORF">EDC38_0781</name>
</gene>
<feature type="transmembrane region" description="Helical" evidence="1">
    <location>
        <begin position="120"/>
        <end position="144"/>
    </location>
</feature>
<dbReference type="InterPro" id="IPR011041">
    <property type="entry name" value="Quinoprot_gluc/sorb_DH_b-prop"/>
</dbReference>
<dbReference type="EMBL" id="RJUK01000001">
    <property type="protein sequence ID" value="ROQ20182.1"/>
    <property type="molecule type" value="Genomic_DNA"/>
</dbReference>
<organism evidence="3 4">
    <name type="scientific">Marinimicrobium koreense</name>
    <dbReference type="NCBI Taxonomy" id="306545"/>
    <lineage>
        <taxon>Bacteria</taxon>
        <taxon>Pseudomonadati</taxon>
        <taxon>Pseudomonadota</taxon>
        <taxon>Gammaproteobacteria</taxon>
        <taxon>Cellvibrionales</taxon>
        <taxon>Cellvibrionaceae</taxon>
        <taxon>Marinimicrobium</taxon>
    </lineage>
</organism>
<dbReference type="InterPro" id="IPR012938">
    <property type="entry name" value="Glc/Sorbosone_DH"/>
</dbReference>
<feature type="domain" description="Glucose/Sorbosone dehydrogenase" evidence="2">
    <location>
        <begin position="196"/>
        <end position="523"/>
    </location>
</feature>
<feature type="transmembrane region" description="Helical" evidence="1">
    <location>
        <begin position="58"/>
        <end position="83"/>
    </location>
</feature>
<dbReference type="Proteomes" id="UP000273643">
    <property type="component" value="Unassembled WGS sequence"/>
</dbReference>
<sequence length="527" mass="56983">MPTSLPSWSRWLLAFIAALLVGTLLGSLVQTQFNLLAIQSMGFPVPLDVRLVTSAQDLLFFGPVFAALFGGSFLVSQPVALLINRWLSPLWHPLLCALGAALGLAVTLKLVDALAPMPTLIAATRSASGTLALLACAALAGWLFARWRPYRSTQPVRSPLATSAVLVLVGALCLLPDPSSASESADYRIETVAQDLEHPWSVAFLPEGGLLVTERPGRLRHIDAQGHLHAPISGIPEVYAQGQSGLFDVLLAQDFEHSHRLYLSYACGTHSANHTCLARARWQDSALREVEEIFRTRPAKIASAHFGGRLAWLDDGTLVMTLGDGFDYREQAQNVSNHLGGTVRLTPDGSVPADNPFRSQTGAAPELYTLGHRNVQGLFFDATSGTLFSHEHGPKGGDELNILAPGENYGWPAVTHGLDYTGARVSPYTQWPGIRPPLWHWAPSIAPSGLTRYTGTLFPEWEGSLLVGGLASRQVHRLTFTDGVITEQEPLFGELKARIRDVRVGPDGAVYLLTDSPEGKVLRVTPD</sequence>
<evidence type="ECO:0000313" key="3">
    <source>
        <dbReference type="EMBL" id="ROQ20182.1"/>
    </source>
</evidence>
<evidence type="ECO:0000313" key="4">
    <source>
        <dbReference type="Proteomes" id="UP000273643"/>
    </source>
</evidence>
<keyword evidence="4" id="KW-1185">Reference proteome</keyword>
<comment type="caution">
    <text evidence="3">The sequence shown here is derived from an EMBL/GenBank/DDBJ whole genome shotgun (WGS) entry which is preliminary data.</text>
</comment>
<dbReference type="PANTHER" id="PTHR19328:SF75">
    <property type="entry name" value="ALDOSE SUGAR DEHYDROGENASE YLII"/>
    <property type="match status" value="1"/>
</dbReference>
<dbReference type="InterPro" id="IPR011042">
    <property type="entry name" value="6-blade_b-propeller_TolB-like"/>
</dbReference>
<dbReference type="AlphaFoldDB" id="A0A3N1NMW6"/>
<evidence type="ECO:0000259" key="2">
    <source>
        <dbReference type="Pfam" id="PF07995"/>
    </source>
</evidence>
<dbReference type="SUPFAM" id="SSF50952">
    <property type="entry name" value="Soluble quinoprotein glucose dehydrogenase"/>
    <property type="match status" value="1"/>
</dbReference>
<name>A0A3N1NMW6_9GAMM</name>
<dbReference type="RefSeq" id="WP_123637393.1">
    <property type="nucleotide sequence ID" value="NZ_RJUK01000001.1"/>
</dbReference>
<keyword evidence="1" id="KW-0472">Membrane</keyword>